<evidence type="ECO:0000256" key="1">
    <source>
        <dbReference type="ARBA" id="ARBA00006583"/>
    </source>
</evidence>
<evidence type="ECO:0000256" key="3">
    <source>
        <dbReference type="ARBA" id="ARBA00022705"/>
    </source>
</evidence>
<dbReference type="InterPro" id="IPR020591">
    <property type="entry name" value="Chromosome_initiator_DnaA-like"/>
</dbReference>
<dbReference type="InterPro" id="IPR013159">
    <property type="entry name" value="DnaA_C"/>
</dbReference>
<evidence type="ECO:0000256" key="9">
    <source>
        <dbReference type="NCBIfam" id="TIGR00362"/>
    </source>
</evidence>
<dbReference type="Gene3D" id="3.40.50.300">
    <property type="entry name" value="P-loop containing nucleotide triphosphate hydrolases"/>
    <property type="match status" value="1"/>
</dbReference>
<keyword evidence="7 8" id="KW-0238">DNA-binding</keyword>
<dbReference type="Proteomes" id="UP000334340">
    <property type="component" value="Unassembled WGS sequence"/>
</dbReference>
<dbReference type="InterPro" id="IPR010921">
    <property type="entry name" value="Trp_repressor/repl_initiator"/>
</dbReference>
<keyword evidence="6 8" id="KW-0446">Lipid-binding</keyword>
<comment type="subunit">
    <text evidence="8">Oligomerizes as a right-handed, spiral filament on DNA at oriC.</text>
</comment>
<feature type="binding site" evidence="8">
    <location>
        <position position="172"/>
    </location>
    <ligand>
        <name>ATP</name>
        <dbReference type="ChEBI" id="CHEBI:30616"/>
    </ligand>
</feature>
<dbReference type="Pfam" id="PF08299">
    <property type="entry name" value="Bac_DnaA_C"/>
    <property type="match status" value="1"/>
</dbReference>
<dbReference type="GO" id="GO:0005524">
    <property type="term" value="F:ATP binding"/>
    <property type="evidence" value="ECO:0007669"/>
    <property type="project" value="UniProtKB-UniRule"/>
</dbReference>
<evidence type="ECO:0000256" key="7">
    <source>
        <dbReference type="ARBA" id="ARBA00023125"/>
    </source>
</evidence>
<keyword evidence="4 8" id="KW-0547">Nucleotide-binding</keyword>
<dbReference type="PANTHER" id="PTHR30050">
    <property type="entry name" value="CHROMOSOMAL REPLICATION INITIATOR PROTEIN DNAA"/>
    <property type="match status" value="1"/>
</dbReference>
<evidence type="ECO:0000256" key="4">
    <source>
        <dbReference type="ARBA" id="ARBA00022741"/>
    </source>
</evidence>
<dbReference type="FunFam" id="3.40.50.300:FF:000150">
    <property type="entry name" value="Chromosomal replication initiator protein DnaA"/>
    <property type="match status" value="1"/>
</dbReference>
<feature type="region of interest" description="Domain IV, binds dsDNA" evidence="8">
    <location>
        <begin position="342"/>
        <end position="461"/>
    </location>
</feature>
<dbReference type="Pfam" id="PF11638">
    <property type="entry name" value="DnaA_N"/>
    <property type="match status" value="1"/>
</dbReference>
<evidence type="ECO:0000259" key="13">
    <source>
        <dbReference type="SMART" id="SM00760"/>
    </source>
</evidence>
<dbReference type="PROSITE" id="PS01008">
    <property type="entry name" value="DNAA"/>
    <property type="match status" value="1"/>
</dbReference>
<dbReference type="GO" id="GO:0008289">
    <property type="term" value="F:lipid binding"/>
    <property type="evidence" value="ECO:0007669"/>
    <property type="project" value="UniProtKB-KW"/>
</dbReference>
<dbReference type="Gene3D" id="1.10.1750.10">
    <property type="match status" value="1"/>
</dbReference>
<evidence type="ECO:0000313" key="15">
    <source>
        <dbReference type="Proteomes" id="UP000334340"/>
    </source>
</evidence>
<dbReference type="HAMAP" id="MF_00377">
    <property type="entry name" value="DnaA_bact"/>
    <property type="match status" value="1"/>
</dbReference>
<dbReference type="Gene3D" id="3.30.300.180">
    <property type="match status" value="1"/>
</dbReference>
<dbReference type="InterPro" id="IPR003593">
    <property type="entry name" value="AAA+_ATPase"/>
</dbReference>
<keyword evidence="3 8" id="KW-0235">DNA replication</keyword>
<feature type="binding site" evidence="8">
    <location>
        <position position="169"/>
    </location>
    <ligand>
        <name>ATP</name>
        <dbReference type="ChEBI" id="CHEBI:30616"/>
    </ligand>
</feature>
<comment type="subcellular location">
    <subcellularLocation>
        <location evidence="8">Cytoplasm</location>
    </subcellularLocation>
</comment>
<dbReference type="CDD" id="cd00009">
    <property type="entry name" value="AAA"/>
    <property type="match status" value="1"/>
</dbReference>
<dbReference type="GO" id="GO:0003688">
    <property type="term" value="F:DNA replication origin binding"/>
    <property type="evidence" value="ECO:0007669"/>
    <property type="project" value="UniProtKB-UniRule"/>
</dbReference>
<evidence type="ECO:0000256" key="5">
    <source>
        <dbReference type="ARBA" id="ARBA00022840"/>
    </source>
</evidence>
<dbReference type="InterPro" id="IPR001957">
    <property type="entry name" value="Chromosome_initiator_DnaA"/>
</dbReference>
<keyword evidence="2 8" id="KW-0963">Cytoplasm</keyword>
<evidence type="ECO:0000256" key="8">
    <source>
        <dbReference type="HAMAP-Rule" id="MF_00377"/>
    </source>
</evidence>
<comment type="domain">
    <text evidence="8">Domain I is involved in oligomerization and binding regulators, domain II is flexibile and of varying length in different bacteria, domain III forms the AAA+ region, while domain IV binds dsDNA.</text>
</comment>
<evidence type="ECO:0000256" key="6">
    <source>
        <dbReference type="ARBA" id="ARBA00023121"/>
    </source>
</evidence>
<sequence>MDNNGHGAAVNPTNSSAKADDIWKEALATIQGKVTRQSFDNWFRPLALESMEGSCVTVRLPNQFFKEWFEDHHLGVLKSVFTDLMFTGVEVVLRVAEPTGPSESDVRPEPVVRRSVKRYRNEAAILNPKYTFENFVVGSSSQFAHAGCLAVAEQLSKAYNPLFIYGGVGLGKTHLLHAIGHLVLKRNNRLKLSYVSSEKFTNDLINAIRFDSTGEFRNRYRSLDLLLIDDIQFIAGKERTQEEFFHTFNELYDSSKQIVISSDSLPREIPTLEERLRSRFEWGLIADIQPPDLETKAAIIRKKAQAEGVRLPDDVSLFIAKNVQSNIRELEGSLVRLVAYASMTGRDITLELAQETLKDLNAERAKVITLAAIQQAVADFYRVKVEDLKSKDRNQGVVLPRQVAMYLGRTLTPSSLPVIGEAFGGKDHTTVIHSCEKIKRRLTTDDAFRRQIESLSQAITS</sequence>
<reference evidence="14 15" key="1">
    <citation type="submission" date="2019-07" db="EMBL/GenBank/DDBJ databases">
        <authorList>
            <person name="Cremers G."/>
        </authorList>
    </citation>
    <scope>NUCLEOTIDE SEQUENCE [LARGE SCALE GENOMIC DNA]</scope>
</reference>
<dbReference type="InterPro" id="IPR027417">
    <property type="entry name" value="P-loop_NTPase"/>
</dbReference>
<comment type="function">
    <text evidence="8 10">Plays an essential role in the initiation and regulation of chromosomal replication. ATP-DnaA binds to the origin of replication (oriC) to initiate formation of the DNA replication initiation complex once per cell cycle. Binds the DnaA box (a 9 base pair repeat at the origin) and separates the double-stranded (ds)DNA. Forms a right-handed helical filament on oriC DNA; dsDNA binds to the exterior of the filament while single-stranded (ss)DNA is stabiized in the filament's interior. The ATP-DnaA-oriC complex binds and stabilizes one strand of the AT-rich DNA unwinding element (DUE), permitting loading of DNA polymerase. After initiation quickly degrades to an ADP-DnaA complex that is not apt for DNA replication. Binds acidic phospholipids.</text>
</comment>
<protein>
    <recommendedName>
        <fullName evidence="8 9">Chromosomal replication initiator protein DnaA</fullName>
    </recommendedName>
</protein>
<keyword evidence="15" id="KW-1185">Reference proteome</keyword>
<evidence type="ECO:0000256" key="11">
    <source>
        <dbReference type="RuleBase" id="RU004227"/>
    </source>
</evidence>
<dbReference type="PRINTS" id="PR00051">
    <property type="entry name" value="DNAA"/>
</dbReference>
<feature type="domain" description="AAA+ ATPase" evidence="12">
    <location>
        <begin position="158"/>
        <end position="286"/>
    </location>
</feature>
<name>A0A564ZM32_9BACT</name>
<dbReference type="SUPFAM" id="SSF52540">
    <property type="entry name" value="P-loop containing nucleoside triphosphate hydrolases"/>
    <property type="match status" value="1"/>
</dbReference>
<feature type="binding site" evidence="8">
    <location>
        <position position="173"/>
    </location>
    <ligand>
        <name>ATP</name>
        <dbReference type="ChEBI" id="CHEBI:30616"/>
    </ligand>
</feature>
<dbReference type="GO" id="GO:0006270">
    <property type="term" value="P:DNA replication initiation"/>
    <property type="evidence" value="ECO:0007669"/>
    <property type="project" value="UniProtKB-UniRule"/>
</dbReference>
<dbReference type="InterPro" id="IPR024633">
    <property type="entry name" value="DnaA_N_dom"/>
</dbReference>
<dbReference type="GO" id="GO:0006275">
    <property type="term" value="P:regulation of DNA replication"/>
    <property type="evidence" value="ECO:0007669"/>
    <property type="project" value="UniProtKB-UniRule"/>
</dbReference>
<dbReference type="InterPro" id="IPR018312">
    <property type="entry name" value="Chromosome_initiator_DnaA_CS"/>
</dbReference>
<keyword evidence="5 8" id="KW-0067">ATP-binding</keyword>
<organism evidence="14 15">
    <name type="scientific">Candidatus Methylomirabilis lanthanidiphila</name>
    <dbReference type="NCBI Taxonomy" id="2211376"/>
    <lineage>
        <taxon>Bacteria</taxon>
        <taxon>Candidatus Methylomirabilota</taxon>
        <taxon>Candidatus Methylomirabilia</taxon>
        <taxon>Candidatus Methylomirabilales</taxon>
        <taxon>Candidatus Methylomirabilaceae</taxon>
        <taxon>Candidatus Methylomirabilis</taxon>
    </lineage>
</organism>
<dbReference type="InterPro" id="IPR038454">
    <property type="entry name" value="DnaA_N_sf"/>
</dbReference>
<dbReference type="NCBIfam" id="TIGR00362">
    <property type="entry name" value="DnaA"/>
    <property type="match status" value="1"/>
</dbReference>
<feature type="binding site" evidence="8">
    <location>
        <position position="171"/>
    </location>
    <ligand>
        <name>ATP</name>
        <dbReference type="ChEBI" id="CHEBI:30616"/>
    </ligand>
</feature>
<evidence type="ECO:0000256" key="10">
    <source>
        <dbReference type="RuleBase" id="RU000577"/>
    </source>
</evidence>
<dbReference type="GO" id="GO:0005886">
    <property type="term" value="C:plasma membrane"/>
    <property type="evidence" value="ECO:0007669"/>
    <property type="project" value="TreeGrafter"/>
</dbReference>
<accession>A0A564ZM32</accession>
<proteinExistence type="inferred from homology"/>
<feature type="region of interest" description="Domain III, AAA+ region" evidence="8">
    <location>
        <begin position="125"/>
        <end position="341"/>
    </location>
</feature>
<dbReference type="InterPro" id="IPR013317">
    <property type="entry name" value="DnaA_dom"/>
</dbReference>
<dbReference type="Pfam" id="PF00308">
    <property type="entry name" value="Bac_DnaA"/>
    <property type="match status" value="1"/>
</dbReference>
<evidence type="ECO:0000259" key="12">
    <source>
        <dbReference type="SMART" id="SM00382"/>
    </source>
</evidence>
<dbReference type="SUPFAM" id="SSF48295">
    <property type="entry name" value="TrpR-like"/>
    <property type="match status" value="1"/>
</dbReference>
<dbReference type="CDD" id="cd06571">
    <property type="entry name" value="Bac_DnaA_C"/>
    <property type="match status" value="1"/>
</dbReference>
<comment type="similarity">
    <text evidence="1 8 11">Belongs to the DnaA family.</text>
</comment>
<dbReference type="SMART" id="SM00382">
    <property type="entry name" value="AAA"/>
    <property type="match status" value="1"/>
</dbReference>
<feature type="region of interest" description="Domain I, interacts with DnaA modulators" evidence="8">
    <location>
        <begin position="1"/>
        <end position="97"/>
    </location>
</feature>
<feature type="domain" description="Chromosomal replication initiator DnaA C-terminal" evidence="13">
    <location>
        <begin position="369"/>
        <end position="438"/>
    </location>
</feature>
<evidence type="ECO:0000256" key="2">
    <source>
        <dbReference type="ARBA" id="ARBA00022490"/>
    </source>
</evidence>
<dbReference type="AlphaFoldDB" id="A0A564ZM32"/>
<evidence type="ECO:0000313" key="14">
    <source>
        <dbReference type="EMBL" id="VUZ86389.1"/>
    </source>
</evidence>
<gene>
    <name evidence="8" type="primary">dnaA</name>
    <name evidence="14" type="ORF">MELA_02792</name>
</gene>
<comment type="caution">
    <text evidence="8">Lacks conserved residue(s) required for the propagation of feature annotation.</text>
</comment>
<dbReference type="PANTHER" id="PTHR30050:SF2">
    <property type="entry name" value="CHROMOSOMAL REPLICATION INITIATOR PROTEIN DNAA"/>
    <property type="match status" value="1"/>
</dbReference>
<dbReference type="FunFam" id="1.10.8.60:FF:000003">
    <property type="entry name" value="Chromosomal replication initiator protein DnaA"/>
    <property type="match status" value="1"/>
</dbReference>
<dbReference type="GO" id="GO:0005737">
    <property type="term" value="C:cytoplasm"/>
    <property type="evidence" value="ECO:0007669"/>
    <property type="project" value="UniProtKB-SubCell"/>
</dbReference>
<dbReference type="Gene3D" id="1.10.8.60">
    <property type="match status" value="1"/>
</dbReference>
<dbReference type="EMBL" id="CABIKM010000055">
    <property type="protein sequence ID" value="VUZ86389.1"/>
    <property type="molecule type" value="Genomic_DNA"/>
</dbReference>
<dbReference type="SMART" id="SM00760">
    <property type="entry name" value="Bac_DnaA_C"/>
    <property type="match status" value="1"/>
</dbReference>